<dbReference type="Proteomes" id="UP000001593">
    <property type="component" value="Unassembled WGS sequence"/>
</dbReference>
<dbReference type="InterPro" id="IPR050348">
    <property type="entry name" value="Protein-Tyr_Phosphatase"/>
</dbReference>
<dbReference type="InterPro" id="IPR003595">
    <property type="entry name" value="Tyr_Pase_cat"/>
</dbReference>
<keyword evidence="8" id="KW-1185">Reference proteome</keyword>
<evidence type="ECO:0000256" key="2">
    <source>
        <dbReference type="ARBA" id="ARBA00013064"/>
    </source>
</evidence>
<comment type="similarity">
    <text evidence="1">Belongs to the protein-tyrosine phosphatase family.</text>
</comment>
<dbReference type="InterPro" id="IPR000387">
    <property type="entry name" value="Tyr_Pase_dom"/>
</dbReference>
<name>A7SWW8_NEMVE</name>
<evidence type="ECO:0000256" key="4">
    <source>
        <dbReference type="ARBA" id="ARBA00022912"/>
    </source>
</evidence>
<gene>
    <name evidence="7" type="ORF">NEMVEDRAFT_v1g10792</name>
</gene>
<dbReference type="STRING" id="45351.A7SWW8"/>
<accession>A7SWW8</accession>
<dbReference type="InterPro" id="IPR016130">
    <property type="entry name" value="Tyr_Pase_AS"/>
</dbReference>
<evidence type="ECO:0000259" key="5">
    <source>
        <dbReference type="PROSITE" id="PS50055"/>
    </source>
</evidence>
<dbReference type="Pfam" id="PF00102">
    <property type="entry name" value="Y_phosphatase"/>
    <property type="match status" value="2"/>
</dbReference>
<evidence type="ECO:0000313" key="8">
    <source>
        <dbReference type="Proteomes" id="UP000001593"/>
    </source>
</evidence>
<dbReference type="SMART" id="SM00404">
    <property type="entry name" value="PTPc_motif"/>
    <property type="match status" value="2"/>
</dbReference>
<dbReference type="EC" id="3.1.3.48" evidence="2"/>
<feature type="domain" description="Tyrosine specific protein phosphatases" evidence="6">
    <location>
        <begin position="206"/>
        <end position="280"/>
    </location>
</feature>
<evidence type="ECO:0000259" key="6">
    <source>
        <dbReference type="PROSITE" id="PS50056"/>
    </source>
</evidence>
<sequence length="573" mass="66746">KHEPIPYEAFRSHVKHLHADCDYKFFMEFEGVHEKNKRLTWVQSQKPENQMKNRFANVVAYDHSRVVLSLTENDQSSHYINANYVDTYNAMNAYIATQGPLAKTISDFWRMIWEQNCRVIVMITNIIEKGRHKCAMYWPTKNRKTENHGPLTITFVQEETFAYYSIRTFEIKPNKDGTHYTQPMMVKQFHFTGWPDHGAPEPGFEFPVLDLIMKSTACVVPGTGPLVVHCSAGVGRSGAFIVIDSMIKRIHDNGDLDIFNFLAHIRNQRNHLVQEECQYIFIHDTLAEYIACNFVISLPIKALKDHVRMMRMPISIQPPVKSKLDLEYEVTFGKSFRVTFGNLFYECNLQKVTIDNFFSEFDSSRVRLYPRPGEEGSDYINASYIDGFTRREAFIATQHPLQSTTMDYWRMIWQENCRSIVMLLSEKEWDKDVFPSYLPAVHDTAHFGDYEVTMESETARGDFIIRDLKLISTKDPSVIRQIRHFHFLHWPEHGQPWSGQTVLQLVSKVEEWESEVEKNSHQFDIIGPIVVHCNNGIGRTGVYCALHALWQQITQEKLVSVYQTAWLQGHQRP</sequence>
<dbReference type="PhylomeDB" id="A7SWW8"/>
<dbReference type="GO" id="GO:0007165">
    <property type="term" value="P:signal transduction"/>
    <property type="evidence" value="ECO:0000318"/>
    <property type="project" value="GO_Central"/>
</dbReference>
<dbReference type="FunFam" id="3.90.190.10:FF:000062">
    <property type="entry name" value="Receptor-type tyrosine-protein phosphatase kappa"/>
    <property type="match status" value="1"/>
</dbReference>
<evidence type="ECO:0000256" key="1">
    <source>
        <dbReference type="ARBA" id="ARBA00009580"/>
    </source>
</evidence>
<dbReference type="OMA" id="WQENCRS"/>
<dbReference type="InterPro" id="IPR000242">
    <property type="entry name" value="PTP_cat"/>
</dbReference>
<proteinExistence type="inferred from homology"/>
<dbReference type="PROSITE" id="PS50056">
    <property type="entry name" value="TYR_PHOSPHATASE_2"/>
    <property type="match status" value="2"/>
</dbReference>
<feature type="non-terminal residue" evidence="7">
    <location>
        <position position="1"/>
    </location>
</feature>
<organism evidence="7 8">
    <name type="scientific">Nematostella vectensis</name>
    <name type="common">Starlet sea anemone</name>
    <dbReference type="NCBI Taxonomy" id="45351"/>
    <lineage>
        <taxon>Eukaryota</taxon>
        <taxon>Metazoa</taxon>
        <taxon>Cnidaria</taxon>
        <taxon>Anthozoa</taxon>
        <taxon>Hexacorallia</taxon>
        <taxon>Actiniaria</taxon>
        <taxon>Edwardsiidae</taxon>
        <taxon>Nematostella</taxon>
    </lineage>
</organism>
<dbReference type="PROSITE" id="PS50055">
    <property type="entry name" value="TYR_PHOSPHATASE_PTP"/>
    <property type="match status" value="2"/>
</dbReference>
<protein>
    <recommendedName>
        <fullName evidence="2">protein-tyrosine-phosphatase</fullName>
        <ecNumber evidence="2">3.1.3.48</ecNumber>
    </recommendedName>
</protein>
<evidence type="ECO:0000313" key="7">
    <source>
        <dbReference type="EMBL" id="EDO31805.1"/>
    </source>
</evidence>
<keyword evidence="3" id="KW-0378">Hydrolase</keyword>
<dbReference type="InterPro" id="IPR029021">
    <property type="entry name" value="Prot-tyrosine_phosphatase-like"/>
</dbReference>
<feature type="domain" description="Tyrosine specific protein phosphatases" evidence="6">
    <location>
        <begin position="503"/>
        <end position="573"/>
    </location>
</feature>
<dbReference type="PANTHER" id="PTHR19134">
    <property type="entry name" value="RECEPTOR-TYPE TYROSINE-PROTEIN PHOSPHATASE"/>
    <property type="match status" value="1"/>
</dbReference>
<reference evidence="7 8" key="1">
    <citation type="journal article" date="2007" name="Science">
        <title>Sea anemone genome reveals ancestral eumetazoan gene repertoire and genomic organization.</title>
        <authorList>
            <person name="Putnam N.H."/>
            <person name="Srivastava M."/>
            <person name="Hellsten U."/>
            <person name="Dirks B."/>
            <person name="Chapman J."/>
            <person name="Salamov A."/>
            <person name="Terry A."/>
            <person name="Shapiro H."/>
            <person name="Lindquist E."/>
            <person name="Kapitonov V.V."/>
            <person name="Jurka J."/>
            <person name="Genikhovich G."/>
            <person name="Grigoriev I.V."/>
            <person name="Lucas S.M."/>
            <person name="Steele R.E."/>
            <person name="Finnerty J.R."/>
            <person name="Technau U."/>
            <person name="Martindale M.Q."/>
            <person name="Rokhsar D.S."/>
        </authorList>
    </citation>
    <scope>NUCLEOTIDE SEQUENCE [LARGE SCALE GENOMIC DNA]</scope>
    <source>
        <strain evidence="8">CH2 X CH6</strain>
    </source>
</reference>
<keyword evidence="4" id="KW-0904">Protein phosphatase</keyword>
<dbReference type="eggNOG" id="KOG4228">
    <property type="taxonomic scope" value="Eukaryota"/>
</dbReference>
<feature type="domain" description="Tyrosine-protein phosphatase" evidence="5">
    <location>
        <begin position="25"/>
        <end position="289"/>
    </location>
</feature>
<feature type="domain" description="Tyrosine-protein phosphatase" evidence="5">
    <location>
        <begin position="346"/>
        <end position="573"/>
    </location>
</feature>
<dbReference type="InParanoid" id="A7SWW8"/>
<dbReference type="PANTHER" id="PTHR19134:SF562">
    <property type="entry name" value="PROTEIN-TYROSINE-PHOSPHATASE"/>
    <property type="match status" value="1"/>
</dbReference>
<dbReference type="GO" id="GO:0004725">
    <property type="term" value="F:protein tyrosine phosphatase activity"/>
    <property type="evidence" value="ECO:0000318"/>
    <property type="project" value="GO_Central"/>
</dbReference>
<dbReference type="SUPFAM" id="SSF52799">
    <property type="entry name" value="(Phosphotyrosine protein) phosphatases II"/>
    <property type="match status" value="2"/>
</dbReference>
<dbReference type="Gene3D" id="3.90.190.10">
    <property type="entry name" value="Protein tyrosine phosphatase superfamily"/>
    <property type="match status" value="2"/>
</dbReference>
<feature type="non-terminal residue" evidence="7">
    <location>
        <position position="573"/>
    </location>
</feature>
<dbReference type="PROSITE" id="PS00383">
    <property type="entry name" value="TYR_PHOSPHATASE_1"/>
    <property type="match status" value="2"/>
</dbReference>
<evidence type="ECO:0000256" key="3">
    <source>
        <dbReference type="ARBA" id="ARBA00022801"/>
    </source>
</evidence>
<dbReference type="AlphaFoldDB" id="A7SWW8"/>
<dbReference type="CDD" id="cd00047">
    <property type="entry name" value="PTPc"/>
    <property type="match status" value="1"/>
</dbReference>
<dbReference type="EMBL" id="DS469870">
    <property type="protein sequence ID" value="EDO31805.1"/>
    <property type="molecule type" value="Genomic_DNA"/>
</dbReference>
<dbReference type="PRINTS" id="PR00700">
    <property type="entry name" value="PRTYPHPHTASE"/>
</dbReference>
<dbReference type="SMART" id="SM00194">
    <property type="entry name" value="PTPc"/>
    <property type="match status" value="2"/>
</dbReference>
<dbReference type="HOGENOM" id="CLU_001645_8_0_1"/>